<dbReference type="GO" id="GO:0043190">
    <property type="term" value="C:ATP-binding cassette (ABC) transporter complex"/>
    <property type="evidence" value="ECO:0007669"/>
    <property type="project" value="InterPro"/>
</dbReference>
<dbReference type="Gene3D" id="3.90.76.10">
    <property type="entry name" value="Dipeptide-binding Protein, Domain 1"/>
    <property type="match status" value="1"/>
</dbReference>
<dbReference type="Gene3D" id="3.40.190.10">
    <property type="entry name" value="Periplasmic binding protein-like II"/>
    <property type="match status" value="1"/>
</dbReference>
<evidence type="ECO:0000256" key="3">
    <source>
        <dbReference type="ARBA" id="ARBA00022729"/>
    </source>
</evidence>
<dbReference type="PROSITE" id="PS51257">
    <property type="entry name" value="PROKAR_LIPOPROTEIN"/>
    <property type="match status" value="1"/>
</dbReference>
<evidence type="ECO:0000259" key="4">
    <source>
        <dbReference type="Pfam" id="PF00496"/>
    </source>
</evidence>
<sequence length="529" mass="61060">MIKKYCNVVVFIILLFIFSCEKAPNIKEPFSLTSASSADAKRLLPLFASDSASADISGKIFNGLTKYDKNLNIVGDLAESWTISKDGKEIIFHLRKGIKWHDGVEFSADDVVFTYKAITDPKNPTPYSSTYGPVKEVKALDKYTVKVVYEKPFAPALESWGMGILPKHLLEGKNLFNSPLNRMPIGTGPYKMKEWITGQIVVLERNNSYYEGKPFFEKFITRIIPDPSTMFLELRFGGIDFMGLNPAQYKYYGETSYFKKYFNVYRYPSFGYTYIGYNLKDPLFSNKGVRQAIAYAINKKEIIEGVLLGFGTPCTGPFPPSSWAFNPNVKDFEYNPEKARKILYEIGWRTGSDGILIKDGKRFSFVLLVNQGNEARLKTAQILKEQLKKIGIELNIRVLEWQSFLELVTKRQFQAVLLGWSLSRDPDLYDIFHSSKTKPGEFNFVSYSNKEVDHLIEKARETLDRQERKKLYWRIHELITDDQPYTFLYVPDTIIAVNKRIKGIEPAPAGIWHNYIFWYVPKNRMDWYN</sequence>
<accession>A0A2J6WRJ7</accession>
<dbReference type="Pfam" id="PF00496">
    <property type="entry name" value="SBP_bac_5"/>
    <property type="match status" value="1"/>
</dbReference>
<dbReference type="Gene3D" id="3.10.105.10">
    <property type="entry name" value="Dipeptide-binding Protein, Domain 3"/>
    <property type="match status" value="1"/>
</dbReference>
<dbReference type="Proteomes" id="UP000242288">
    <property type="component" value="Unassembled WGS sequence"/>
</dbReference>
<dbReference type="GO" id="GO:0030288">
    <property type="term" value="C:outer membrane-bounded periplasmic space"/>
    <property type="evidence" value="ECO:0007669"/>
    <property type="project" value="UniProtKB-ARBA"/>
</dbReference>
<protein>
    <submittedName>
        <fullName evidence="5">Peptide-binding protein</fullName>
    </submittedName>
</protein>
<evidence type="ECO:0000256" key="2">
    <source>
        <dbReference type="ARBA" id="ARBA00022448"/>
    </source>
</evidence>
<evidence type="ECO:0000256" key="1">
    <source>
        <dbReference type="ARBA" id="ARBA00005695"/>
    </source>
</evidence>
<name>A0A2J6WRJ7_9BACT</name>
<dbReference type="PANTHER" id="PTHR30290:SF9">
    <property type="entry name" value="OLIGOPEPTIDE-BINDING PROTEIN APPA"/>
    <property type="match status" value="1"/>
</dbReference>
<comment type="similarity">
    <text evidence="1">Belongs to the bacterial solute-binding protein 5 family.</text>
</comment>
<dbReference type="InterPro" id="IPR030678">
    <property type="entry name" value="Peptide/Ni-bd"/>
</dbReference>
<feature type="domain" description="Solute-binding protein family 5" evidence="4">
    <location>
        <begin position="73"/>
        <end position="433"/>
    </location>
</feature>
<evidence type="ECO:0000313" key="5">
    <source>
        <dbReference type="EMBL" id="PMP72869.1"/>
    </source>
</evidence>
<dbReference type="InterPro" id="IPR000914">
    <property type="entry name" value="SBP_5_dom"/>
</dbReference>
<keyword evidence="2" id="KW-0813">Transport</keyword>
<dbReference type="FunFam" id="3.10.105.10:FF:000006">
    <property type="entry name" value="Peptide ABC transporter substrate-binding protein"/>
    <property type="match status" value="1"/>
</dbReference>
<organism evidence="5 6">
    <name type="scientific">Thermodesulfovibrio aggregans</name>
    <dbReference type="NCBI Taxonomy" id="86166"/>
    <lineage>
        <taxon>Bacteria</taxon>
        <taxon>Pseudomonadati</taxon>
        <taxon>Nitrospirota</taxon>
        <taxon>Thermodesulfovibrionia</taxon>
        <taxon>Thermodesulfovibrionales</taxon>
        <taxon>Thermodesulfovibrionaceae</taxon>
        <taxon>Thermodesulfovibrio</taxon>
    </lineage>
</organism>
<gene>
    <name evidence="5" type="ORF">C0186_00015</name>
</gene>
<dbReference type="GO" id="GO:1904680">
    <property type="term" value="F:peptide transmembrane transporter activity"/>
    <property type="evidence" value="ECO:0007669"/>
    <property type="project" value="TreeGrafter"/>
</dbReference>
<keyword evidence="3" id="KW-0732">Signal</keyword>
<dbReference type="GO" id="GO:0015833">
    <property type="term" value="P:peptide transport"/>
    <property type="evidence" value="ECO:0007669"/>
    <property type="project" value="TreeGrafter"/>
</dbReference>
<reference evidence="5 6" key="1">
    <citation type="submission" date="2018-01" db="EMBL/GenBank/DDBJ databases">
        <title>Metagenomic assembled genomes from two thermal pools in the Uzon Caldera, Kamchatka, Russia.</title>
        <authorList>
            <person name="Wilkins L."/>
            <person name="Ettinger C."/>
        </authorList>
    </citation>
    <scope>NUCLEOTIDE SEQUENCE [LARGE SCALE GENOMIC DNA]</scope>
    <source>
        <strain evidence="5">ZAV-04</strain>
    </source>
</reference>
<dbReference type="SUPFAM" id="SSF53850">
    <property type="entry name" value="Periplasmic binding protein-like II"/>
    <property type="match status" value="1"/>
</dbReference>
<dbReference type="CDD" id="cd08514">
    <property type="entry name" value="PBP2_AppA_like"/>
    <property type="match status" value="1"/>
</dbReference>
<comment type="caution">
    <text evidence="5">The sequence shown here is derived from an EMBL/GenBank/DDBJ whole genome shotgun (WGS) entry which is preliminary data.</text>
</comment>
<dbReference type="PIRSF" id="PIRSF002741">
    <property type="entry name" value="MppA"/>
    <property type="match status" value="1"/>
</dbReference>
<dbReference type="EMBL" id="PNIO01000001">
    <property type="protein sequence ID" value="PMP72869.1"/>
    <property type="molecule type" value="Genomic_DNA"/>
</dbReference>
<dbReference type="InterPro" id="IPR039424">
    <property type="entry name" value="SBP_5"/>
</dbReference>
<evidence type="ECO:0000313" key="6">
    <source>
        <dbReference type="Proteomes" id="UP000242288"/>
    </source>
</evidence>
<dbReference type="InterPro" id="IPR023765">
    <property type="entry name" value="SBP_5_CS"/>
</dbReference>
<proteinExistence type="inferred from homology"/>
<dbReference type="FunFam" id="3.90.76.10:FF:000004">
    <property type="entry name" value="Peptide ABC transporter substrate-binding protein"/>
    <property type="match status" value="1"/>
</dbReference>
<dbReference type="PANTHER" id="PTHR30290">
    <property type="entry name" value="PERIPLASMIC BINDING COMPONENT OF ABC TRANSPORTER"/>
    <property type="match status" value="1"/>
</dbReference>
<dbReference type="AlphaFoldDB" id="A0A2J6WRJ7"/>
<dbReference type="PROSITE" id="PS01040">
    <property type="entry name" value="SBP_BACTERIAL_5"/>
    <property type="match status" value="1"/>
</dbReference>